<dbReference type="Pfam" id="PF00361">
    <property type="entry name" value="Proton_antipo_M"/>
    <property type="match status" value="1"/>
</dbReference>
<evidence type="ECO:0000256" key="4">
    <source>
        <dbReference type="ARBA" id="ARBA00022692"/>
    </source>
</evidence>
<keyword evidence="4 7" id="KW-0812">Transmembrane</keyword>
<reference evidence="10 11" key="1">
    <citation type="submission" date="2018-08" db="EMBL/GenBank/DDBJ databases">
        <authorList>
            <person name="Khan S.A."/>
        </authorList>
    </citation>
    <scope>NUCLEOTIDE SEQUENCE [LARGE SCALE GENOMIC DNA]</scope>
    <source>
        <strain evidence="10 11">GTF-13</strain>
    </source>
</reference>
<reference evidence="10 11" key="2">
    <citation type="submission" date="2018-12" db="EMBL/GenBank/DDBJ databases">
        <title>Simiduia agarivorans gen. nov., sp. nov., a marine, agarolytic bacterium isolated from shallow coastal water from Keelung, Taiwan.</title>
        <authorList>
            <person name="Shieh W.Y."/>
        </authorList>
    </citation>
    <scope>NUCLEOTIDE SEQUENCE [LARGE SCALE GENOMIC DNA]</scope>
    <source>
        <strain evidence="10 11">GTF-13</strain>
    </source>
</reference>
<keyword evidence="3" id="KW-1003">Cell membrane</keyword>
<feature type="transmembrane region" description="Helical" evidence="8">
    <location>
        <begin position="371"/>
        <end position="390"/>
    </location>
</feature>
<dbReference type="GO" id="GO:0008137">
    <property type="term" value="F:NADH dehydrogenase (ubiquinone) activity"/>
    <property type="evidence" value="ECO:0007669"/>
    <property type="project" value="InterPro"/>
</dbReference>
<comment type="caution">
    <text evidence="10">The sequence shown here is derived from an EMBL/GenBank/DDBJ whole genome shotgun (WGS) entry which is preliminary data.</text>
</comment>
<dbReference type="EMBL" id="QWEZ01000001">
    <property type="protein sequence ID" value="RRJ85406.1"/>
    <property type="molecule type" value="Genomic_DNA"/>
</dbReference>
<dbReference type="PRINTS" id="PR01437">
    <property type="entry name" value="NUOXDRDTASE4"/>
</dbReference>
<evidence type="ECO:0000256" key="2">
    <source>
        <dbReference type="ARBA" id="ARBA00005346"/>
    </source>
</evidence>
<feature type="transmembrane region" description="Helical" evidence="8">
    <location>
        <begin position="6"/>
        <end position="24"/>
    </location>
</feature>
<evidence type="ECO:0000256" key="1">
    <source>
        <dbReference type="ARBA" id="ARBA00004651"/>
    </source>
</evidence>
<dbReference type="Proteomes" id="UP000280792">
    <property type="component" value="Unassembled WGS sequence"/>
</dbReference>
<feature type="transmembrane region" description="Helical" evidence="8">
    <location>
        <begin position="80"/>
        <end position="99"/>
    </location>
</feature>
<accession>A0A3P3VUW1</accession>
<evidence type="ECO:0000256" key="6">
    <source>
        <dbReference type="ARBA" id="ARBA00023136"/>
    </source>
</evidence>
<comment type="similarity">
    <text evidence="2">Belongs to the CPA3 antiporters (TC 2.A.63) subunit D family.</text>
</comment>
<feature type="transmembrane region" description="Helical" evidence="8">
    <location>
        <begin position="106"/>
        <end position="123"/>
    </location>
</feature>
<dbReference type="InterPro" id="IPR003918">
    <property type="entry name" value="NADH_UbQ_OxRdtase"/>
</dbReference>
<keyword evidence="5 8" id="KW-1133">Transmembrane helix</keyword>
<feature type="transmembrane region" description="Helical" evidence="8">
    <location>
        <begin position="36"/>
        <end position="60"/>
    </location>
</feature>
<sequence length="501" mass="52775">MQHLAILPILVPMLVGILQLLPPLQSNIFRQRVSSLLAVLALLAVATLLLVTSTSATQVYSLGGWTPPFGIVLVADRLSSMMVLLTTVLGFGALLYACAGEDNTGMYFHPLFLFQLTGINGAFLTGDIFNLFVFFEILLIASYALLIHGGGKQKTQASVHYVTLNLVGSAMFLFALGILYGTLGTLNMADMAQRVTLLHPQEAVLAQTGALLLLLVFGLKSAMLPLHFWLPRTYASASAPVAALFAIMTKVGVYSIYRVHGVIFGEGAGLLADVALPWLWPLAILTLIIGTIGVLASPTLRTLTANLVLVSVGTLLLTLVVGGAGLGAGLYYMLHTTLVTGALFLLADLIGKQRGKAEDRFVPSRPITQGGVLGALFFIAAMAVVGLPPLSGFVGKVLILQASNGSAGMLWVWSLILLSGLAALVAVSRAGTTLFWKVSGDPGDSPLATRLQLAAVVWLLLASPLLVIFGGPAAEFTEAAAAQMQLAYPTVKEMMNAVNQP</sequence>
<dbReference type="GO" id="GO:0005886">
    <property type="term" value="C:plasma membrane"/>
    <property type="evidence" value="ECO:0007669"/>
    <property type="project" value="UniProtKB-SubCell"/>
</dbReference>
<evidence type="ECO:0000256" key="5">
    <source>
        <dbReference type="ARBA" id="ARBA00022989"/>
    </source>
</evidence>
<name>A0A3P3VUW1_9GAMM</name>
<feature type="domain" description="NADH:quinone oxidoreductase/Mrp antiporter transmembrane" evidence="9">
    <location>
        <begin position="127"/>
        <end position="415"/>
    </location>
</feature>
<feature type="transmembrane region" description="Helical" evidence="8">
    <location>
        <begin position="203"/>
        <end position="222"/>
    </location>
</feature>
<dbReference type="InterPro" id="IPR001750">
    <property type="entry name" value="ND/Mrp_TM"/>
</dbReference>
<feature type="transmembrane region" description="Helical" evidence="8">
    <location>
        <begin position="129"/>
        <end position="147"/>
    </location>
</feature>
<dbReference type="NCBIfam" id="NF009309">
    <property type="entry name" value="PRK12666.1"/>
    <property type="match status" value="1"/>
</dbReference>
<evidence type="ECO:0000259" key="9">
    <source>
        <dbReference type="Pfam" id="PF00361"/>
    </source>
</evidence>
<dbReference type="PANTHER" id="PTHR42703:SF1">
    <property type="entry name" value="NA(+)_H(+) ANTIPORTER SUBUNIT D1"/>
    <property type="match status" value="1"/>
</dbReference>
<evidence type="ECO:0000256" key="7">
    <source>
        <dbReference type="RuleBase" id="RU000320"/>
    </source>
</evidence>
<dbReference type="GO" id="GO:0042773">
    <property type="term" value="P:ATP synthesis coupled electron transport"/>
    <property type="evidence" value="ECO:0007669"/>
    <property type="project" value="InterPro"/>
</dbReference>
<dbReference type="RefSeq" id="WP_125015832.1">
    <property type="nucleotide sequence ID" value="NZ_QWEZ01000001.1"/>
</dbReference>
<keyword evidence="6 8" id="KW-0472">Membrane</keyword>
<evidence type="ECO:0000256" key="8">
    <source>
        <dbReference type="SAM" id="Phobius"/>
    </source>
</evidence>
<protein>
    <submittedName>
        <fullName evidence="10">Monovalent cation/H+ antiporter subunit D</fullName>
    </submittedName>
</protein>
<evidence type="ECO:0000313" key="10">
    <source>
        <dbReference type="EMBL" id="RRJ85406.1"/>
    </source>
</evidence>
<dbReference type="PANTHER" id="PTHR42703">
    <property type="entry name" value="NADH DEHYDROGENASE"/>
    <property type="match status" value="1"/>
</dbReference>
<feature type="transmembrane region" description="Helical" evidence="8">
    <location>
        <begin position="330"/>
        <end position="350"/>
    </location>
</feature>
<gene>
    <name evidence="10" type="ORF">D0544_01460</name>
</gene>
<evidence type="ECO:0000256" key="3">
    <source>
        <dbReference type="ARBA" id="ARBA00022475"/>
    </source>
</evidence>
<feature type="transmembrane region" description="Helical" evidence="8">
    <location>
        <begin position="234"/>
        <end position="257"/>
    </location>
</feature>
<dbReference type="AlphaFoldDB" id="A0A3P3VUW1"/>
<feature type="transmembrane region" description="Helical" evidence="8">
    <location>
        <begin position="451"/>
        <end position="469"/>
    </location>
</feature>
<feature type="transmembrane region" description="Helical" evidence="8">
    <location>
        <begin position="159"/>
        <end position="183"/>
    </location>
</feature>
<evidence type="ECO:0000313" key="11">
    <source>
        <dbReference type="Proteomes" id="UP000280792"/>
    </source>
</evidence>
<feature type="transmembrane region" description="Helical" evidence="8">
    <location>
        <begin position="303"/>
        <end position="324"/>
    </location>
</feature>
<comment type="subcellular location">
    <subcellularLocation>
        <location evidence="1">Cell membrane</location>
        <topology evidence="1">Multi-pass membrane protein</topology>
    </subcellularLocation>
    <subcellularLocation>
        <location evidence="7">Membrane</location>
        <topology evidence="7">Multi-pass membrane protein</topology>
    </subcellularLocation>
</comment>
<dbReference type="InterPro" id="IPR050586">
    <property type="entry name" value="CPA3_Na-H_Antiporter_D"/>
</dbReference>
<feature type="transmembrane region" description="Helical" evidence="8">
    <location>
        <begin position="277"/>
        <end position="296"/>
    </location>
</feature>
<keyword evidence="11" id="KW-1185">Reference proteome</keyword>
<feature type="transmembrane region" description="Helical" evidence="8">
    <location>
        <begin position="410"/>
        <end position="430"/>
    </location>
</feature>
<proteinExistence type="inferred from homology"/>
<organism evidence="10 11">
    <name type="scientific">Aestuariirhabdus litorea</name>
    <dbReference type="NCBI Taxonomy" id="2528527"/>
    <lineage>
        <taxon>Bacteria</taxon>
        <taxon>Pseudomonadati</taxon>
        <taxon>Pseudomonadota</taxon>
        <taxon>Gammaproteobacteria</taxon>
        <taxon>Oceanospirillales</taxon>
        <taxon>Aestuariirhabdaceae</taxon>
        <taxon>Aestuariirhabdus</taxon>
    </lineage>
</organism>